<gene>
    <name evidence="4" type="ORF">I4I81_10880</name>
</gene>
<dbReference type="Proteomes" id="UP000694287">
    <property type="component" value="Unassembled WGS sequence"/>
</dbReference>
<dbReference type="InterPro" id="IPR002155">
    <property type="entry name" value="Thiolase"/>
</dbReference>
<reference evidence="4 5" key="1">
    <citation type="submission" date="2020-11" db="EMBL/GenBank/DDBJ databases">
        <title>Pseudonocardia abyssalis sp. nov. and Pseudonocardia oceani sp. nov., description and phylogenomic analysis of two novel actinomycetes isolated from the deep Southern Ocean.</title>
        <authorList>
            <person name="Parra J."/>
        </authorList>
    </citation>
    <scope>NUCLEOTIDE SEQUENCE [LARGE SCALE GENOMIC DNA]</scope>
    <source>
        <strain evidence="4 5">KRD-168</strain>
    </source>
</reference>
<dbReference type="InterPro" id="IPR055140">
    <property type="entry name" value="Thiolase_C_2"/>
</dbReference>
<keyword evidence="5" id="KW-1185">Reference proteome</keyword>
<evidence type="ECO:0000313" key="4">
    <source>
        <dbReference type="EMBL" id="MBW0134760.1"/>
    </source>
</evidence>
<dbReference type="RefSeq" id="WP_218605952.1">
    <property type="nucleotide sequence ID" value="NZ_JADQDK010000001.1"/>
</dbReference>
<sequence>MTAHVYGVGTSAFGKQPELSAAELGWRAVTEAVTDAALDPGVELDAVYVGSVLGAPGVAQRTLHGLGIVGVPVIAMENACASGTTAYHEAVAAVELGRYRTVLALGIEQLSTLFGGAIHPEASDPEGRAGLAQPGHYALTAQRYLALGLVTPEELAHVAVTSSRYAVHNPRAQHRREIDVDRVLGSRMIADPLTLLQCCSVSDGAAAAVVGAPRGVARDVPVLSSVLSSGALWDYRDAEVPAFGSIRDTAQEAYRLAGVGISDVDVVELHDAFTIGEIVGMEALGIAGRGEAGAMVAAGDTGPGGAHPVNPSGGLLARGHPLGATGLAQIAEIVWQLRGDAGGRQVEGARIGLVETMGGGVSGIDANACLITLLGAR</sequence>
<dbReference type="PIRSF" id="PIRSF000429">
    <property type="entry name" value="Ac-CoA_Ac_transf"/>
    <property type="match status" value="1"/>
</dbReference>
<evidence type="ECO:0000313" key="5">
    <source>
        <dbReference type="Proteomes" id="UP000694287"/>
    </source>
</evidence>
<evidence type="ECO:0000256" key="1">
    <source>
        <dbReference type="ARBA" id="ARBA00022679"/>
    </source>
</evidence>
<dbReference type="InterPro" id="IPR020616">
    <property type="entry name" value="Thiolase_N"/>
</dbReference>
<accession>A0ABS6URB5</accession>
<protein>
    <submittedName>
        <fullName evidence="4">Thiolase family protein</fullName>
    </submittedName>
</protein>
<dbReference type="CDD" id="cd00829">
    <property type="entry name" value="SCP-x_thiolase"/>
    <property type="match status" value="1"/>
</dbReference>
<name>A0ABS6URB5_9PSEU</name>
<dbReference type="Pfam" id="PF22691">
    <property type="entry name" value="Thiolase_C_1"/>
    <property type="match status" value="1"/>
</dbReference>
<feature type="domain" description="Thiolase N-terminal" evidence="2">
    <location>
        <begin position="14"/>
        <end position="210"/>
    </location>
</feature>
<dbReference type="InterPro" id="IPR020613">
    <property type="entry name" value="Thiolase_CS"/>
</dbReference>
<dbReference type="Pfam" id="PF00108">
    <property type="entry name" value="Thiolase_N"/>
    <property type="match status" value="1"/>
</dbReference>
<organism evidence="4 5">
    <name type="scientific">Pseudonocardia abyssalis</name>
    <dbReference type="NCBI Taxonomy" id="2792008"/>
    <lineage>
        <taxon>Bacteria</taxon>
        <taxon>Bacillati</taxon>
        <taxon>Actinomycetota</taxon>
        <taxon>Actinomycetes</taxon>
        <taxon>Pseudonocardiales</taxon>
        <taxon>Pseudonocardiaceae</taxon>
        <taxon>Pseudonocardia</taxon>
    </lineage>
</organism>
<keyword evidence="1" id="KW-0808">Transferase</keyword>
<proteinExistence type="predicted"/>
<comment type="caution">
    <text evidence="4">The sequence shown here is derived from an EMBL/GenBank/DDBJ whole genome shotgun (WGS) entry which is preliminary data.</text>
</comment>
<feature type="domain" description="Thiolase C-terminal" evidence="3">
    <location>
        <begin position="242"/>
        <end position="362"/>
    </location>
</feature>
<evidence type="ECO:0000259" key="3">
    <source>
        <dbReference type="Pfam" id="PF22691"/>
    </source>
</evidence>
<dbReference type="PROSITE" id="PS00737">
    <property type="entry name" value="THIOLASE_2"/>
    <property type="match status" value="1"/>
</dbReference>
<dbReference type="EMBL" id="JADQDK010000001">
    <property type="protein sequence ID" value="MBW0134760.1"/>
    <property type="molecule type" value="Genomic_DNA"/>
</dbReference>
<evidence type="ECO:0000259" key="2">
    <source>
        <dbReference type="Pfam" id="PF00108"/>
    </source>
</evidence>
<dbReference type="PANTHER" id="PTHR42870:SF1">
    <property type="entry name" value="NON-SPECIFIC LIPID-TRANSFER PROTEIN-LIKE 2"/>
    <property type="match status" value="1"/>
</dbReference>
<dbReference type="PANTHER" id="PTHR42870">
    <property type="entry name" value="ACETYL-COA C-ACETYLTRANSFERASE"/>
    <property type="match status" value="1"/>
</dbReference>